<dbReference type="InterPro" id="IPR020843">
    <property type="entry name" value="ER"/>
</dbReference>
<keyword evidence="3" id="KW-1185">Reference proteome</keyword>
<dbReference type="SUPFAM" id="SSF50129">
    <property type="entry name" value="GroES-like"/>
    <property type="match status" value="1"/>
</dbReference>
<gene>
    <name evidence="2" type="ORF">BXY80_0210</name>
</gene>
<dbReference type="Gene3D" id="3.40.50.720">
    <property type="entry name" value="NAD(P)-binding Rossmann-like Domain"/>
    <property type="match status" value="1"/>
</dbReference>
<organism evidence="2 3">
    <name type="scientific">Ichthyenterobacterium magnum</name>
    <dbReference type="NCBI Taxonomy" id="1230530"/>
    <lineage>
        <taxon>Bacteria</taxon>
        <taxon>Pseudomonadati</taxon>
        <taxon>Bacteroidota</taxon>
        <taxon>Flavobacteriia</taxon>
        <taxon>Flavobacteriales</taxon>
        <taxon>Flavobacteriaceae</taxon>
        <taxon>Ichthyenterobacterium</taxon>
    </lineage>
</organism>
<dbReference type="Proteomes" id="UP000284892">
    <property type="component" value="Unassembled WGS sequence"/>
</dbReference>
<dbReference type="InterPro" id="IPR013149">
    <property type="entry name" value="ADH-like_C"/>
</dbReference>
<dbReference type="InterPro" id="IPR011032">
    <property type="entry name" value="GroES-like_sf"/>
</dbReference>
<evidence type="ECO:0000259" key="1">
    <source>
        <dbReference type="SMART" id="SM00829"/>
    </source>
</evidence>
<dbReference type="SMART" id="SM00829">
    <property type="entry name" value="PKS_ER"/>
    <property type="match status" value="1"/>
</dbReference>
<feature type="domain" description="Enoyl reductase (ER)" evidence="1">
    <location>
        <begin position="11"/>
        <end position="331"/>
    </location>
</feature>
<protein>
    <submittedName>
        <fullName evidence="2">NADPH:quinone reductase-like Zn-dependent oxidoreductase</fullName>
    </submittedName>
</protein>
<dbReference type="AlphaFoldDB" id="A0A420DV33"/>
<accession>A0A420DV33</accession>
<dbReference type="PANTHER" id="PTHR45033:SF2">
    <property type="entry name" value="ZINC-TYPE ALCOHOL DEHYDROGENASE-LIKE PROTEIN C1773.06C"/>
    <property type="match status" value="1"/>
</dbReference>
<sequence>MKSIVIKNAYGLENTTVENQDIPTIQDNEVLVKVKAMSLNQLDLMVAKGAFATKLPHTLGSDAVGIVKKIGTHVTKFNVGDTVSTHFVQSWQSGVLKASDSQSSLGTSVKGVFSEYISLSENALVKAPQNLTVEEASTLPIAGLTAWETLVNFGNLKAGQTVLLQGTGGVSIFALQFAKMIGAKVILISSNDEKLKTAKSLGADEVVNYRTNPDWQDKVLKITKGNGVDLALEISWAGINKTITAMKTSGKIAVIGMLGGTEVQLSVFDLIQRSLTIKAMYVGSKSSFEEMNNAIEVNNIKPIIDRVFSVSELPEAIAHFEKSKHLGKVVLIF</sequence>
<evidence type="ECO:0000313" key="3">
    <source>
        <dbReference type="Proteomes" id="UP000284892"/>
    </source>
</evidence>
<name>A0A420DV33_9FLAO</name>
<proteinExistence type="predicted"/>
<dbReference type="SUPFAM" id="SSF51735">
    <property type="entry name" value="NAD(P)-binding Rossmann-fold domains"/>
    <property type="match status" value="1"/>
</dbReference>
<dbReference type="PANTHER" id="PTHR45033">
    <property type="match status" value="1"/>
</dbReference>
<dbReference type="Pfam" id="PF00107">
    <property type="entry name" value="ADH_zinc_N"/>
    <property type="match status" value="1"/>
</dbReference>
<dbReference type="InterPro" id="IPR013154">
    <property type="entry name" value="ADH-like_N"/>
</dbReference>
<dbReference type="OrthoDB" id="9787435at2"/>
<dbReference type="RefSeq" id="WP_120199362.1">
    <property type="nucleotide sequence ID" value="NZ_RAQJ01000001.1"/>
</dbReference>
<dbReference type="InterPro" id="IPR036291">
    <property type="entry name" value="NAD(P)-bd_dom_sf"/>
</dbReference>
<dbReference type="Gene3D" id="3.90.180.10">
    <property type="entry name" value="Medium-chain alcohol dehydrogenases, catalytic domain"/>
    <property type="match status" value="1"/>
</dbReference>
<comment type="caution">
    <text evidence="2">The sequence shown here is derived from an EMBL/GenBank/DDBJ whole genome shotgun (WGS) entry which is preliminary data.</text>
</comment>
<evidence type="ECO:0000313" key="2">
    <source>
        <dbReference type="EMBL" id="RKE98136.1"/>
    </source>
</evidence>
<dbReference type="InterPro" id="IPR052711">
    <property type="entry name" value="Zinc_ADH-like"/>
</dbReference>
<reference evidence="2 3" key="1">
    <citation type="submission" date="2018-09" db="EMBL/GenBank/DDBJ databases">
        <title>Genomic Encyclopedia of Archaeal and Bacterial Type Strains, Phase II (KMG-II): from individual species to whole genera.</title>
        <authorList>
            <person name="Goeker M."/>
        </authorList>
    </citation>
    <scope>NUCLEOTIDE SEQUENCE [LARGE SCALE GENOMIC DNA]</scope>
    <source>
        <strain evidence="2 3">DSM 26283</strain>
    </source>
</reference>
<dbReference type="EMBL" id="RAQJ01000001">
    <property type="protein sequence ID" value="RKE98136.1"/>
    <property type="molecule type" value="Genomic_DNA"/>
</dbReference>
<dbReference type="Pfam" id="PF08240">
    <property type="entry name" value="ADH_N"/>
    <property type="match status" value="1"/>
</dbReference>
<dbReference type="CDD" id="cd08276">
    <property type="entry name" value="MDR7"/>
    <property type="match status" value="1"/>
</dbReference>
<dbReference type="GO" id="GO:0016491">
    <property type="term" value="F:oxidoreductase activity"/>
    <property type="evidence" value="ECO:0007669"/>
    <property type="project" value="InterPro"/>
</dbReference>